<feature type="transmembrane region" description="Helical" evidence="1">
    <location>
        <begin position="260"/>
        <end position="277"/>
    </location>
</feature>
<feature type="transmembrane region" description="Helical" evidence="1">
    <location>
        <begin position="283"/>
        <end position="302"/>
    </location>
</feature>
<dbReference type="EMBL" id="NHRJ02000002">
    <property type="protein sequence ID" value="PZE22098.1"/>
    <property type="molecule type" value="Genomic_DNA"/>
</dbReference>
<dbReference type="RefSeq" id="WP_089199241.1">
    <property type="nucleotide sequence ID" value="NZ_NHRJ02000002.1"/>
</dbReference>
<organism evidence="2 3">
    <name type="scientific">Paenibacillus xerothermodurans</name>
    <dbReference type="NCBI Taxonomy" id="1977292"/>
    <lineage>
        <taxon>Bacteria</taxon>
        <taxon>Bacillati</taxon>
        <taxon>Bacillota</taxon>
        <taxon>Bacilli</taxon>
        <taxon>Bacillales</taxon>
        <taxon>Paenibacillaceae</taxon>
        <taxon>Paenibacillus</taxon>
    </lineage>
</organism>
<dbReference type="AlphaFoldDB" id="A0A2W1P4M4"/>
<dbReference type="Pfam" id="PF05145">
    <property type="entry name" value="AbrB"/>
    <property type="match status" value="1"/>
</dbReference>
<keyword evidence="1" id="KW-0472">Membrane</keyword>
<dbReference type="PIRSF" id="PIRSF038991">
    <property type="entry name" value="Protein_AbrB"/>
    <property type="match status" value="1"/>
</dbReference>
<evidence type="ECO:0000313" key="2">
    <source>
        <dbReference type="EMBL" id="PZE22098.1"/>
    </source>
</evidence>
<keyword evidence="1" id="KW-0812">Transmembrane</keyword>
<evidence type="ECO:0000256" key="1">
    <source>
        <dbReference type="SAM" id="Phobius"/>
    </source>
</evidence>
<dbReference type="NCBIfam" id="TIGR03082">
    <property type="entry name" value="Gneg_AbrB_dup"/>
    <property type="match status" value="2"/>
</dbReference>
<dbReference type="PANTHER" id="PTHR38457">
    <property type="entry name" value="REGULATOR ABRB-RELATED"/>
    <property type="match status" value="1"/>
</dbReference>
<dbReference type="GO" id="GO:0016020">
    <property type="term" value="C:membrane"/>
    <property type="evidence" value="ECO:0007669"/>
    <property type="project" value="InterPro"/>
</dbReference>
<feature type="transmembrane region" description="Helical" evidence="1">
    <location>
        <begin position="234"/>
        <end position="253"/>
    </location>
</feature>
<dbReference type="InterPro" id="IPR017516">
    <property type="entry name" value="AbrB_dup"/>
</dbReference>
<protein>
    <submittedName>
        <fullName evidence="2">AbrB family transcriptional regulator</fullName>
    </submittedName>
</protein>
<feature type="transmembrane region" description="Helical" evidence="1">
    <location>
        <begin position="314"/>
        <end position="335"/>
    </location>
</feature>
<dbReference type="GO" id="GO:0010468">
    <property type="term" value="P:regulation of gene expression"/>
    <property type="evidence" value="ECO:0007669"/>
    <property type="project" value="InterPro"/>
</dbReference>
<evidence type="ECO:0000313" key="3">
    <source>
        <dbReference type="Proteomes" id="UP000214746"/>
    </source>
</evidence>
<proteinExistence type="predicted"/>
<dbReference type="PANTHER" id="PTHR38457:SF1">
    <property type="entry name" value="REGULATOR ABRB-RELATED"/>
    <property type="match status" value="1"/>
</dbReference>
<comment type="caution">
    <text evidence="2">The sequence shown here is derived from an EMBL/GenBank/DDBJ whole genome shotgun (WGS) entry which is preliminary data.</text>
</comment>
<dbReference type="InterPro" id="IPR007820">
    <property type="entry name" value="AbrB_fam"/>
</dbReference>
<feature type="transmembrane region" description="Helical" evidence="1">
    <location>
        <begin position="143"/>
        <end position="161"/>
    </location>
</feature>
<feature type="transmembrane region" description="Helical" evidence="1">
    <location>
        <begin position="373"/>
        <end position="391"/>
    </location>
</feature>
<reference evidence="2" key="1">
    <citation type="submission" date="2018-06" db="EMBL/GenBank/DDBJ databases">
        <title>Paenibacillus xerothermodurans sp. nov. an extremely dry heat resistant spore forming bacterium isolated from the soil of Cape Canaveral, Florida.</title>
        <authorList>
            <person name="Seuylemezian A."/>
            <person name="Kaur N."/>
            <person name="Patil P."/>
            <person name="Patil P."/>
            <person name="Mayilraj S."/>
            <person name="Vaishampayan P."/>
        </authorList>
    </citation>
    <scope>NUCLEOTIDE SEQUENCE [LARGE SCALE GENOMIC DNA]</scope>
    <source>
        <strain evidence="2">ATCC 27380</strain>
    </source>
</reference>
<dbReference type="Proteomes" id="UP000214746">
    <property type="component" value="Unassembled WGS sequence"/>
</dbReference>
<accession>A0A2W1P4M4</accession>
<feature type="transmembrane region" description="Helical" evidence="1">
    <location>
        <begin position="80"/>
        <end position="100"/>
    </location>
</feature>
<dbReference type="OrthoDB" id="5460360at2"/>
<sequence>MSRITETICVTFIGGVLFTLLHVPLSWMLGPLTAAVVWSSLVRRRLTWPGGLRNAGLALLGYSMGLSFTIDSVISSQLPLMLLATALTLVFSLGVAYITARHTGISGASSVIGSVPGGLSQMVVLSDEVEGADTAVVAFMQTIRLLAVVFVVPFLAVHGLAGGEGTGYAPVGNGEGGYAMPLGALPGAGGHTAMQGVPAVTGGDTAMQGVPALTGGDSGLLSSLAVAAHTVVDRPLFCLLLMAAVIGAAWMAGKLRFPTPYFLGPIIAAGVITVLGLDPPTLPPLVVILAQWCLGVSMGLGIKLNSLSNWRRLLPYSLLGSISVVAFCWTLSYAFSLLQPVSMVTAFLSTAPGGMTEMGVTATLVGADVSLVVAYQMFRILFILFIVPYALRWGFRRYGGGGKAAGTTADR</sequence>
<name>A0A2W1P4M4_PAEXE</name>
<keyword evidence="3" id="KW-1185">Reference proteome</keyword>
<gene>
    <name evidence="2" type="ORF">CBW46_006830</name>
</gene>
<keyword evidence="1" id="KW-1133">Transmembrane helix</keyword>
<feature type="transmembrane region" description="Helical" evidence="1">
    <location>
        <begin position="12"/>
        <end position="42"/>
    </location>
</feature>